<dbReference type="AlphaFoldDB" id="A0A937UQD0"/>
<proteinExistence type="predicted"/>
<name>A0A937UQD0_9ACTN</name>
<organism evidence="5 6">
    <name type="scientific">Frankia nepalensis</name>
    <dbReference type="NCBI Taxonomy" id="1836974"/>
    <lineage>
        <taxon>Bacteria</taxon>
        <taxon>Bacillati</taxon>
        <taxon>Actinomycetota</taxon>
        <taxon>Actinomycetes</taxon>
        <taxon>Frankiales</taxon>
        <taxon>Frankiaceae</taxon>
        <taxon>Frankia</taxon>
    </lineage>
</organism>
<dbReference type="GO" id="GO:0016887">
    <property type="term" value="F:ATP hydrolysis activity"/>
    <property type="evidence" value="ECO:0007669"/>
    <property type="project" value="InterPro"/>
</dbReference>
<dbReference type="InterPro" id="IPR027417">
    <property type="entry name" value="P-loop_NTPase"/>
</dbReference>
<comment type="caution">
    <text evidence="5">The sequence shown here is derived from an EMBL/GenBank/DDBJ whole genome shotgun (WGS) entry which is preliminary data.</text>
</comment>
<dbReference type="InterPro" id="IPR050611">
    <property type="entry name" value="ABCF"/>
</dbReference>
<dbReference type="InterPro" id="IPR003593">
    <property type="entry name" value="AAA+_ATPase"/>
</dbReference>
<evidence type="ECO:0000313" key="6">
    <source>
        <dbReference type="Proteomes" id="UP000604475"/>
    </source>
</evidence>
<dbReference type="PROSITE" id="PS50893">
    <property type="entry name" value="ABC_TRANSPORTER_2"/>
    <property type="match status" value="1"/>
</dbReference>
<evidence type="ECO:0000313" key="5">
    <source>
        <dbReference type="EMBL" id="MBL7629968.1"/>
    </source>
</evidence>
<keyword evidence="6" id="KW-1185">Reference proteome</keyword>
<keyword evidence="1" id="KW-0677">Repeat</keyword>
<dbReference type="Gene3D" id="3.40.50.300">
    <property type="entry name" value="P-loop containing nucleotide triphosphate hydrolases"/>
    <property type="match status" value="2"/>
</dbReference>
<reference evidence="5" key="1">
    <citation type="submission" date="2020-12" db="EMBL/GenBank/DDBJ databases">
        <title>Genomic characterization of non-nitrogen-fixing Frankia strains.</title>
        <authorList>
            <person name="Carlos-Shanley C."/>
            <person name="Guerra T."/>
            <person name="Hahn D."/>
        </authorList>
    </citation>
    <scope>NUCLEOTIDE SEQUENCE</scope>
    <source>
        <strain evidence="5">CN6</strain>
    </source>
</reference>
<dbReference type="EMBL" id="JAEACQ010000240">
    <property type="protein sequence ID" value="MBL7629968.1"/>
    <property type="molecule type" value="Genomic_DNA"/>
</dbReference>
<dbReference type="SUPFAM" id="SSF52540">
    <property type="entry name" value="P-loop containing nucleoside triphosphate hydrolases"/>
    <property type="match status" value="2"/>
</dbReference>
<keyword evidence="3 5" id="KW-0067">ATP-binding</keyword>
<evidence type="ECO:0000259" key="4">
    <source>
        <dbReference type="PROSITE" id="PS50893"/>
    </source>
</evidence>
<dbReference type="FunFam" id="3.40.50.300:FF:000011">
    <property type="entry name" value="Putative ABC transporter ATP-binding component"/>
    <property type="match status" value="1"/>
</dbReference>
<dbReference type="Pfam" id="PF00005">
    <property type="entry name" value="ABC_tran"/>
    <property type="match status" value="2"/>
</dbReference>
<dbReference type="Proteomes" id="UP000604475">
    <property type="component" value="Unassembled WGS sequence"/>
</dbReference>
<dbReference type="RefSeq" id="WP_203001977.1">
    <property type="nucleotide sequence ID" value="NZ_JADWYU010000090.1"/>
</dbReference>
<gene>
    <name evidence="5" type="ORF">I7412_22930</name>
</gene>
<dbReference type="PANTHER" id="PTHR19211">
    <property type="entry name" value="ATP-BINDING TRANSPORT PROTEIN-RELATED"/>
    <property type="match status" value="1"/>
</dbReference>
<accession>A0A937UQD0</accession>
<evidence type="ECO:0000256" key="1">
    <source>
        <dbReference type="ARBA" id="ARBA00022737"/>
    </source>
</evidence>
<keyword evidence="2" id="KW-0547">Nucleotide-binding</keyword>
<dbReference type="GO" id="GO:0005524">
    <property type="term" value="F:ATP binding"/>
    <property type="evidence" value="ECO:0007669"/>
    <property type="project" value="UniProtKB-KW"/>
</dbReference>
<dbReference type="InterPro" id="IPR003439">
    <property type="entry name" value="ABC_transporter-like_ATP-bd"/>
</dbReference>
<sequence length="566" mass="59747">MSATLVASELSVVRGGQVVLDGVSLTVAPGDRIGVVGPNGVGKSTLLRALAGQAALDAGRVELSPPSANVGLLPQEPDRRPGETLRAFLERRTGVAVAQAALDEATEALTAGRAGADDAYASALERWLAIGGADLDVRAEQVCAELGLPPGALDEPTTALSGGQAARGSLAAVLLSRFDITLLDEPTNDLDFDGLERLERFVAGISGALVVVSHDREFLDRTITSVAEIDQHRRDVTEYAGGWSAYLEGRDLARRHARERYEEFADTRADLVAQVQRQREQSVRGAIRAKRKVPDNDRSVRSYKIEAATKSASRVRNLETKLGRLEEVEEPRKEWQLRMTIAAAPRSGDVVATLAGAVVAYPSSVLLPDGGPAGGDAPGAGGFRLGPVDLTVSWADRIVITGPNGGGKSTLLAALLGRVPLAAGAATLGSGVRLGEVDQARERFRGEETTLAVAERVTGWAMAEVRTLFAKFGLGADQMTRAAGALSPGERTRAGLALLQAVGVNCLVLDEPTNHLDLPAIEQLEAALDGYPGTLLLVTHDRRMLDAVHVTRRLHVEDGQVTESAV</sequence>
<evidence type="ECO:0000256" key="2">
    <source>
        <dbReference type="ARBA" id="ARBA00022741"/>
    </source>
</evidence>
<evidence type="ECO:0000256" key="3">
    <source>
        <dbReference type="ARBA" id="ARBA00022840"/>
    </source>
</evidence>
<feature type="domain" description="ABC transporter" evidence="4">
    <location>
        <begin position="5"/>
        <end position="273"/>
    </location>
</feature>
<protein>
    <submittedName>
        <fullName evidence="5">ABC-F family ATP-binding cassette domain-containing protein</fullName>
    </submittedName>
</protein>
<dbReference type="CDD" id="cd03221">
    <property type="entry name" value="ABCF_EF-3"/>
    <property type="match status" value="2"/>
</dbReference>
<dbReference type="SMART" id="SM00382">
    <property type="entry name" value="AAA"/>
    <property type="match status" value="2"/>
</dbReference>
<dbReference type="PANTHER" id="PTHR19211:SF123">
    <property type="entry name" value="ABC TRANSPORTER"/>
    <property type="match status" value="1"/>
</dbReference>